<dbReference type="GO" id="GO:0140359">
    <property type="term" value="F:ABC-type transporter activity"/>
    <property type="evidence" value="ECO:0007669"/>
    <property type="project" value="InterPro"/>
</dbReference>
<evidence type="ECO:0000313" key="8">
    <source>
        <dbReference type="Proteomes" id="UP000518300"/>
    </source>
</evidence>
<keyword evidence="5" id="KW-0813">Transport</keyword>
<keyword evidence="3 5" id="KW-1133">Transmembrane helix</keyword>
<feature type="transmembrane region" description="Helical" evidence="5">
    <location>
        <begin position="104"/>
        <end position="130"/>
    </location>
</feature>
<dbReference type="PROSITE" id="PS51012">
    <property type="entry name" value="ABC_TM2"/>
    <property type="match status" value="1"/>
</dbReference>
<reference evidence="7 8" key="1">
    <citation type="submission" date="2020-04" db="EMBL/GenBank/DDBJ databases">
        <title>Draft genome of Pyxidicoccus fallax type strain.</title>
        <authorList>
            <person name="Whitworth D.E."/>
        </authorList>
    </citation>
    <scope>NUCLEOTIDE SEQUENCE [LARGE SCALE GENOMIC DNA]</scope>
    <source>
        <strain evidence="7 8">DSM 14698</strain>
    </source>
</reference>
<dbReference type="RefSeq" id="WP_169350571.1">
    <property type="nucleotide sequence ID" value="NZ_JABBJJ010000317.1"/>
</dbReference>
<dbReference type="GO" id="GO:0005886">
    <property type="term" value="C:plasma membrane"/>
    <property type="evidence" value="ECO:0007669"/>
    <property type="project" value="UniProtKB-SubCell"/>
</dbReference>
<feature type="transmembrane region" description="Helical" evidence="5">
    <location>
        <begin position="55"/>
        <end position="74"/>
    </location>
</feature>
<dbReference type="Proteomes" id="UP000518300">
    <property type="component" value="Unassembled WGS sequence"/>
</dbReference>
<comment type="subcellular location">
    <subcellularLocation>
        <location evidence="5">Cell membrane</location>
        <topology evidence="5">Multi-pass membrane protein</topology>
    </subcellularLocation>
    <subcellularLocation>
        <location evidence="1">Membrane</location>
        <topology evidence="1">Multi-pass membrane protein</topology>
    </subcellularLocation>
</comment>
<dbReference type="InterPro" id="IPR047817">
    <property type="entry name" value="ABC2_TM_bact-type"/>
</dbReference>
<dbReference type="InterPro" id="IPR051784">
    <property type="entry name" value="Nod_factor_ABC_transporter"/>
</dbReference>
<comment type="caution">
    <text evidence="7">The sequence shown here is derived from an EMBL/GenBank/DDBJ whole genome shotgun (WGS) entry which is preliminary data.</text>
</comment>
<dbReference type="Pfam" id="PF01061">
    <property type="entry name" value="ABC2_membrane"/>
    <property type="match status" value="1"/>
</dbReference>
<accession>A0A848LVA1</accession>
<feature type="transmembrane region" description="Helical" evidence="5">
    <location>
        <begin position="231"/>
        <end position="249"/>
    </location>
</feature>
<evidence type="ECO:0000259" key="6">
    <source>
        <dbReference type="PROSITE" id="PS51012"/>
    </source>
</evidence>
<proteinExistence type="inferred from homology"/>
<feature type="transmembrane region" description="Helical" evidence="5">
    <location>
        <begin position="173"/>
        <end position="191"/>
    </location>
</feature>
<dbReference type="EMBL" id="JABBJJ010000317">
    <property type="protein sequence ID" value="NMO21383.1"/>
    <property type="molecule type" value="Genomic_DNA"/>
</dbReference>
<evidence type="ECO:0000256" key="3">
    <source>
        <dbReference type="ARBA" id="ARBA00022989"/>
    </source>
</evidence>
<evidence type="ECO:0000313" key="7">
    <source>
        <dbReference type="EMBL" id="NMO21383.1"/>
    </source>
</evidence>
<evidence type="ECO:0000256" key="1">
    <source>
        <dbReference type="ARBA" id="ARBA00004141"/>
    </source>
</evidence>
<keyword evidence="2 5" id="KW-0812">Transmembrane</keyword>
<evidence type="ECO:0000256" key="4">
    <source>
        <dbReference type="ARBA" id="ARBA00023136"/>
    </source>
</evidence>
<feature type="domain" description="ABC transmembrane type-2" evidence="6">
    <location>
        <begin position="20"/>
        <end position="252"/>
    </location>
</feature>
<keyword evidence="5" id="KW-1003">Cell membrane</keyword>
<evidence type="ECO:0000256" key="5">
    <source>
        <dbReference type="RuleBase" id="RU361157"/>
    </source>
</evidence>
<dbReference type="PANTHER" id="PTHR43229:SF6">
    <property type="entry name" value="ABC-TYPE MULTIDRUG TRANSPORT SYSTEM, PERMEASE COMPONENT"/>
    <property type="match status" value="1"/>
</dbReference>
<keyword evidence="8" id="KW-1185">Reference proteome</keyword>
<sequence>MRRLLAFLRRDLEIATAYRLNGLLLMAGGLFTLTLFYFLARTVGEAPAVRGRYGADYYSFALVGLATATLLRGLQRGFGNVVRAAQNDGSLEPLLAAPLSTFHVVALMASGTIASALVRACGLLVAGALLFGARLDLHPLTFAVTLALTALAFSALGLLSAAFVLVFKRGDPFAYALDMLSYLFAGVLYPVDVLPGALRMAARLLPATHALHGLRAAALEGAGVERLLPTWGALLAFSAVLWPLAAWAIQSARRHVERTGTLPHS</sequence>
<organism evidence="7 8">
    <name type="scientific">Pyxidicoccus fallax</name>
    <dbReference type="NCBI Taxonomy" id="394095"/>
    <lineage>
        <taxon>Bacteria</taxon>
        <taxon>Pseudomonadati</taxon>
        <taxon>Myxococcota</taxon>
        <taxon>Myxococcia</taxon>
        <taxon>Myxococcales</taxon>
        <taxon>Cystobacterineae</taxon>
        <taxon>Myxococcaceae</taxon>
        <taxon>Pyxidicoccus</taxon>
    </lineage>
</organism>
<feature type="transmembrane region" description="Helical" evidence="5">
    <location>
        <begin position="20"/>
        <end position="40"/>
    </location>
</feature>
<dbReference type="InterPro" id="IPR013525">
    <property type="entry name" value="ABC2_TM"/>
</dbReference>
<dbReference type="PANTHER" id="PTHR43229">
    <property type="entry name" value="NODULATION PROTEIN J"/>
    <property type="match status" value="1"/>
</dbReference>
<protein>
    <recommendedName>
        <fullName evidence="5">Transport permease protein</fullName>
    </recommendedName>
</protein>
<feature type="transmembrane region" description="Helical" evidence="5">
    <location>
        <begin position="142"/>
        <end position="166"/>
    </location>
</feature>
<dbReference type="AlphaFoldDB" id="A0A848LVA1"/>
<gene>
    <name evidence="7" type="ORF">HG543_42005</name>
</gene>
<comment type="similarity">
    <text evidence="5">Belongs to the ABC-2 integral membrane protein family.</text>
</comment>
<evidence type="ECO:0000256" key="2">
    <source>
        <dbReference type="ARBA" id="ARBA00022692"/>
    </source>
</evidence>
<keyword evidence="4 5" id="KW-0472">Membrane</keyword>
<name>A0A848LVA1_9BACT</name>